<feature type="non-terminal residue" evidence="1">
    <location>
        <position position="1"/>
    </location>
</feature>
<dbReference type="AlphaFoldDB" id="A0A382TTE8"/>
<proteinExistence type="predicted"/>
<dbReference type="SUPFAM" id="SSF53756">
    <property type="entry name" value="UDP-Glycosyltransferase/glycogen phosphorylase"/>
    <property type="match status" value="1"/>
</dbReference>
<reference evidence="1" key="1">
    <citation type="submission" date="2018-05" db="EMBL/GenBank/DDBJ databases">
        <authorList>
            <person name="Lanie J.A."/>
            <person name="Ng W.-L."/>
            <person name="Kazmierczak K.M."/>
            <person name="Andrzejewski T.M."/>
            <person name="Davidsen T.M."/>
            <person name="Wayne K.J."/>
            <person name="Tettelin H."/>
            <person name="Glass J.I."/>
            <person name="Rusch D."/>
            <person name="Podicherti R."/>
            <person name="Tsui H.-C.T."/>
            <person name="Winkler M.E."/>
        </authorList>
    </citation>
    <scope>NUCLEOTIDE SEQUENCE</scope>
</reference>
<protein>
    <recommendedName>
        <fullName evidence="2">Glycosyl transferase family 1 domain-containing protein</fullName>
    </recommendedName>
</protein>
<accession>A0A382TTE8</accession>
<dbReference type="EMBL" id="UINC01139027">
    <property type="protein sequence ID" value="SVD25326.1"/>
    <property type="molecule type" value="Genomic_DNA"/>
</dbReference>
<name>A0A382TTE8_9ZZZZ</name>
<evidence type="ECO:0008006" key="2">
    <source>
        <dbReference type="Google" id="ProtNLM"/>
    </source>
</evidence>
<organism evidence="1">
    <name type="scientific">marine metagenome</name>
    <dbReference type="NCBI Taxonomy" id="408172"/>
    <lineage>
        <taxon>unclassified sequences</taxon>
        <taxon>metagenomes</taxon>
        <taxon>ecological metagenomes</taxon>
    </lineage>
</organism>
<gene>
    <name evidence="1" type="ORF">METZ01_LOCUS378180</name>
</gene>
<dbReference type="Gene3D" id="3.40.50.2000">
    <property type="entry name" value="Glycogen Phosphorylase B"/>
    <property type="match status" value="1"/>
</dbReference>
<evidence type="ECO:0000313" key="1">
    <source>
        <dbReference type="EMBL" id="SVD25326.1"/>
    </source>
</evidence>
<sequence length="296" mass="34757">PNSSFGFWRNNIQGKIIWVEWARDIAKVLSSKPFKRQKLIIRLHRGEIETKFMKKINWENVSLLVFINDKLKNKFHSKYGNIVQTITIPNAVPIDAYPMQDTLQNSKMIMAYSYSFFPVKGYIELINFFNKLYKIDSTYSLTIMAQNTNQPSAKRNLKAMKLLINELQLSNSIKIIENILLHSIKKNQGRVVEVLSKHGIIISFSKIESFHYSFAEGLLSGLQGFYNMWDNNMIKEFWESWGYNSESEMLNGILKWEKLSYEKKMKQLQMNRDYIISNFGLEVIGEQYLKLFEAND</sequence>